<dbReference type="OrthoDB" id="7065744at2"/>
<accession>A0A1Y2SCB9</accession>
<reference evidence="2 3" key="1">
    <citation type="submission" date="2016-10" db="EMBL/GenBank/DDBJ databases">
        <title>Systematic genetic and metabolomic analysis of Xenorhabdus and Photorhabdus spp., highlights the requirements for a dual symbiotic and pathogenic life style.</title>
        <authorList>
            <person name="Tobias N.J."/>
            <person name="Wolff H."/>
            <person name="Djahanschiri B."/>
            <person name="Pidot S.J."/>
            <person name="Stinear T.P."/>
            <person name="Ebersberger I."/>
            <person name="Bode H.B."/>
        </authorList>
    </citation>
    <scope>NUCLEOTIDE SEQUENCE [LARGE SCALE GENOMIC DNA]</scope>
    <source>
        <strain evidence="2 3">DSM 22392</strain>
    </source>
</reference>
<evidence type="ECO:0000256" key="1">
    <source>
        <dbReference type="SAM" id="SignalP"/>
    </source>
</evidence>
<evidence type="ECO:0000313" key="2">
    <source>
        <dbReference type="EMBL" id="OTA15885.1"/>
    </source>
</evidence>
<keyword evidence="3" id="KW-1185">Reference proteome</keyword>
<organism evidence="2 3">
    <name type="scientific">Xenorhabdus vietnamensis</name>
    <dbReference type="NCBI Taxonomy" id="351656"/>
    <lineage>
        <taxon>Bacteria</taxon>
        <taxon>Pseudomonadati</taxon>
        <taxon>Pseudomonadota</taxon>
        <taxon>Gammaproteobacteria</taxon>
        <taxon>Enterobacterales</taxon>
        <taxon>Morganellaceae</taxon>
        <taxon>Xenorhabdus</taxon>
    </lineage>
</organism>
<protein>
    <recommendedName>
        <fullName evidence="4">Lipoprotein</fullName>
    </recommendedName>
</protein>
<feature type="signal peptide" evidence="1">
    <location>
        <begin position="1"/>
        <end position="20"/>
    </location>
</feature>
<dbReference type="InterPro" id="IPR005590">
    <property type="entry name" value="DUF333"/>
</dbReference>
<dbReference type="PROSITE" id="PS51257">
    <property type="entry name" value="PROKAR_LIPOPROTEIN"/>
    <property type="match status" value="1"/>
</dbReference>
<feature type="chain" id="PRO_5010989283" description="Lipoprotein" evidence="1">
    <location>
        <begin position="21"/>
        <end position="96"/>
    </location>
</feature>
<dbReference type="EMBL" id="MUBJ01000012">
    <property type="protein sequence ID" value="OTA15885.1"/>
    <property type="molecule type" value="Genomic_DNA"/>
</dbReference>
<keyword evidence="1" id="KW-0732">Signal</keyword>
<comment type="caution">
    <text evidence="2">The sequence shown here is derived from an EMBL/GenBank/DDBJ whole genome shotgun (WGS) entry which is preliminary data.</text>
</comment>
<name>A0A1Y2SCB9_9GAMM</name>
<dbReference type="RefSeq" id="WP_086109597.1">
    <property type="nucleotide sequence ID" value="NZ_CAWNGD010000024.1"/>
</dbReference>
<dbReference type="Pfam" id="PF03891">
    <property type="entry name" value="DUF333"/>
    <property type="match status" value="1"/>
</dbReference>
<evidence type="ECO:0000313" key="3">
    <source>
        <dbReference type="Proteomes" id="UP000194350"/>
    </source>
</evidence>
<gene>
    <name evidence="2" type="ORF">Xvie_02497</name>
</gene>
<dbReference type="Proteomes" id="UP000194350">
    <property type="component" value="Unassembled WGS sequence"/>
</dbReference>
<dbReference type="AlphaFoldDB" id="A0A1Y2SCB9"/>
<sequence>MLLKRGIILGNLLLAGAILAGCSGHQAGTPSNRYKHYQYSDLGINLSKDASESCSDAGGIPALTKQLSGHHIPVCQLANGRRCNEQALLEGGCTSI</sequence>
<evidence type="ECO:0008006" key="4">
    <source>
        <dbReference type="Google" id="ProtNLM"/>
    </source>
</evidence>
<proteinExistence type="predicted"/>